<feature type="transmembrane region" description="Helical" evidence="1">
    <location>
        <begin position="21"/>
        <end position="45"/>
    </location>
</feature>
<reference evidence="2" key="1">
    <citation type="submission" date="2022-01" db="EMBL/GenBank/DDBJ databases">
        <title>Genome Sequence Resource for Two Populations of Ditylenchus destructor, the Migratory Endoparasitic Phytonematode.</title>
        <authorList>
            <person name="Zhang H."/>
            <person name="Lin R."/>
            <person name="Xie B."/>
        </authorList>
    </citation>
    <scope>NUCLEOTIDE SEQUENCE</scope>
    <source>
        <strain evidence="2">BazhouSP</strain>
    </source>
</reference>
<feature type="transmembrane region" description="Helical" evidence="1">
    <location>
        <begin position="160"/>
        <end position="183"/>
    </location>
</feature>
<protein>
    <submittedName>
        <fullName evidence="2">Uncharacterized protein</fullName>
    </submittedName>
</protein>
<evidence type="ECO:0000256" key="1">
    <source>
        <dbReference type="SAM" id="Phobius"/>
    </source>
</evidence>
<dbReference type="EMBL" id="JAKKPZ010000304">
    <property type="protein sequence ID" value="KAI1696836.1"/>
    <property type="molecule type" value="Genomic_DNA"/>
</dbReference>
<proteinExistence type="predicted"/>
<keyword evidence="1" id="KW-1133">Transmembrane helix</keyword>
<keyword evidence="1" id="KW-0812">Transmembrane</keyword>
<sequence>MYARIFYLYARRRKKGLRIRTFTWCLFIYMILNQICMPLVCIWRICFLFNSANIFGLFKLGRVYKQTPVTQTVYDWTEIGHFVATGALPVSVFFLTVERCLNIQFPTKLKKIHKMVLSVASLILSPEKYSCKKYGFDGTLLGILAEFAVFVVNILQLEDFYPYITSLPIATQCLNSLTCGILYNIRMTAQENKVIPLQPTSSLKVNHLAPIDKVKHAQRF</sequence>
<name>A0AAD4MJH6_9BILA</name>
<gene>
    <name evidence="2" type="ORF">DdX_18842</name>
</gene>
<organism evidence="2 3">
    <name type="scientific">Ditylenchus destructor</name>
    <dbReference type="NCBI Taxonomy" id="166010"/>
    <lineage>
        <taxon>Eukaryota</taxon>
        <taxon>Metazoa</taxon>
        <taxon>Ecdysozoa</taxon>
        <taxon>Nematoda</taxon>
        <taxon>Chromadorea</taxon>
        <taxon>Rhabditida</taxon>
        <taxon>Tylenchina</taxon>
        <taxon>Tylenchomorpha</taxon>
        <taxon>Sphaerularioidea</taxon>
        <taxon>Anguinidae</taxon>
        <taxon>Anguininae</taxon>
        <taxon>Ditylenchus</taxon>
    </lineage>
</organism>
<feature type="transmembrane region" description="Helical" evidence="1">
    <location>
        <begin position="134"/>
        <end position="154"/>
    </location>
</feature>
<dbReference type="AlphaFoldDB" id="A0AAD4MJH6"/>
<comment type="caution">
    <text evidence="2">The sequence shown here is derived from an EMBL/GenBank/DDBJ whole genome shotgun (WGS) entry which is preliminary data.</text>
</comment>
<evidence type="ECO:0000313" key="3">
    <source>
        <dbReference type="Proteomes" id="UP001201812"/>
    </source>
</evidence>
<dbReference type="Proteomes" id="UP001201812">
    <property type="component" value="Unassembled WGS sequence"/>
</dbReference>
<accession>A0AAD4MJH6</accession>
<feature type="transmembrane region" description="Helical" evidence="1">
    <location>
        <begin position="79"/>
        <end position="101"/>
    </location>
</feature>
<keyword evidence="1" id="KW-0472">Membrane</keyword>
<evidence type="ECO:0000313" key="2">
    <source>
        <dbReference type="EMBL" id="KAI1696836.1"/>
    </source>
</evidence>
<keyword evidence="3" id="KW-1185">Reference proteome</keyword>